<accession>A0A061ISW4</accession>
<keyword evidence="1" id="KW-0812">Transmembrane</keyword>
<comment type="caution">
    <text evidence="2">The sequence shown here is derived from an EMBL/GenBank/DDBJ whole genome shotgun (WGS) entry which is preliminary data.</text>
</comment>
<feature type="transmembrane region" description="Helical" evidence="1">
    <location>
        <begin position="12"/>
        <end position="32"/>
    </location>
</feature>
<gene>
    <name evidence="2" type="ORF">TRSC58_07574</name>
</gene>
<protein>
    <submittedName>
        <fullName evidence="2">Uncharacterized protein</fullName>
    </submittedName>
</protein>
<dbReference type="EMBL" id="AUPL01008174">
    <property type="protein sequence ID" value="ESL04881.1"/>
    <property type="molecule type" value="Genomic_DNA"/>
</dbReference>
<dbReference type="AlphaFoldDB" id="A0A061ISW4"/>
<proteinExistence type="predicted"/>
<keyword evidence="3" id="KW-1185">Reference proteome</keyword>
<evidence type="ECO:0000256" key="1">
    <source>
        <dbReference type="SAM" id="Phobius"/>
    </source>
</evidence>
<dbReference type="Proteomes" id="UP000031737">
    <property type="component" value="Unassembled WGS sequence"/>
</dbReference>
<reference evidence="2 3" key="1">
    <citation type="submission" date="2013-07" db="EMBL/GenBank/DDBJ databases">
        <authorList>
            <person name="Stoco P.H."/>
            <person name="Wagner G."/>
            <person name="Gerber A."/>
            <person name="Zaha A."/>
            <person name="Thompson C."/>
            <person name="Bartholomeu D.C."/>
            <person name="Luckemeyer D.D."/>
            <person name="Bahia D."/>
            <person name="Loreto E."/>
            <person name="Prestes E.B."/>
            <person name="Lima F.M."/>
            <person name="Rodrigues-Luiz G."/>
            <person name="Vallejo G.A."/>
            <person name="Filho J.F."/>
            <person name="Monteiro K.M."/>
            <person name="Tyler K.M."/>
            <person name="de Almeida L.G."/>
            <person name="Ortiz M.F."/>
            <person name="Siervo M.A."/>
            <person name="de Moraes M.H."/>
            <person name="Cunha O.L."/>
            <person name="Mendonca-Neto R."/>
            <person name="Silva R."/>
            <person name="Teixeira S.M."/>
            <person name="Murta S.M."/>
            <person name="Sincero T.C."/>
            <person name="Mendes T.A."/>
            <person name="Urmenyi T.P."/>
            <person name="Silva V.G."/>
            <person name="da Rocha W.D."/>
            <person name="Andersson B."/>
            <person name="Romanha A.J."/>
            <person name="Steindel M."/>
            <person name="de Vasconcelos A.T."/>
            <person name="Grisard E.C."/>
        </authorList>
    </citation>
    <scope>NUCLEOTIDE SEQUENCE [LARGE SCALE GENOMIC DNA]</scope>
    <source>
        <strain evidence="2 3">SC58</strain>
    </source>
</reference>
<keyword evidence="1" id="KW-1133">Transmembrane helix</keyword>
<name>A0A061ISW4_TRYRA</name>
<sequence>MRGEERGRRILGWGLRGAMFFFIFVCRLRTCLRVRDSALARWFWTRDRFEVCVCGFANREGKRGCGDEGHEREDGWWRGMG</sequence>
<evidence type="ECO:0000313" key="3">
    <source>
        <dbReference type="Proteomes" id="UP000031737"/>
    </source>
</evidence>
<organism evidence="2 3">
    <name type="scientific">Trypanosoma rangeli SC58</name>
    <dbReference type="NCBI Taxonomy" id="429131"/>
    <lineage>
        <taxon>Eukaryota</taxon>
        <taxon>Discoba</taxon>
        <taxon>Euglenozoa</taxon>
        <taxon>Kinetoplastea</taxon>
        <taxon>Metakinetoplastina</taxon>
        <taxon>Trypanosomatida</taxon>
        <taxon>Trypanosomatidae</taxon>
        <taxon>Trypanosoma</taxon>
        <taxon>Herpetosoma</taxon>
    </lineage>
</organism>
<evidence type="ECO:0000313" key="2">
    <source>
        <dbReference type="EMBL" id="ESL04881.1"/>
    </source>
</evidence>
<keyword evidence="1" id="KW-0472">Membrane</keyword>
<dbReference type="VEuPathDB" id="TriTrypDB:TRSC58_07574"/>